<proteinExistence type="inferred from homology"/>
<dbReference type="PANTHER" id="PTHR43095:SF5">
    <property type="entry name" value="XYLULOSE KINASE"/>
    <property type="match status" value="1"/>
</dbReference>
<feature type="domain" description="Carbohydrate kinase FGGY N-terminal" evidence="5">
    <location>
        <begin position="5"/>
        <end position="110"/>
    </location>
</feature>
<evidence type="ECO:0000256" key="3">
    <source>
        <dbReference type="ARBA" id="ARBA00022679"/>
    </source>
</evidence>
<evidence type="ECO:0000256" key="2">
    <source>
        <dbReference type="ARBA" id="ARBA00022629"/>
    </source>
</evidence>
<evidence type="ECO:0000259" key="5">
    <source>
        <dbReference type="Pfam" id="PF00370"/>
    </source>
</evidence>
<evidence type="ECO:0000256" key="1">
    <source>
        <dbReference type="ARBA" id="ARBA00009156"/>
    </source>
</evidence>
<organism evidence="7 8">
    <name type="scientific">Actinotalea lenta</name>
    <dbReference type="NCBI Taxonomy" id="3064654"/>
    <lineage>
        <taxon>Bacteria</taxon>
        <taxon>Bacillati</taxon>
        <taxon>Actinomycetota</taxon>
        <taxon>Actinomycetes</taxon>
        <taxon>Micrococcales</taxon>
        <taxon>Cellulomonadaceae</taxon>
        <taxon>Actinotalea</taxon>
    </lineage>
</organism>
<keyword evidence="8" id="KW-1185">Reference proteome</keyword>
<comment type="similarity">
    <text evidence="1">Belongs to the FGGY kinase family.</text>
</comment>
<dbReference type="PIRSF" id="PIRSF000538">
    <property type="entry name" value="GlpK"/>
    <property type="match status" value="1"/>
</dbReference>
<dbReference type="SUPFAM" id="SSF53067">
    <property type="entry name" value="Actin-like ATPase domain"/>
    <property type="match status" value="2"/>
</dbReference>
<feature type="domain" description="Carbohydrate kinase FGGY C-terminal" evidence="6">
    <location>
        <begin position="226"/>
        <end position="419"/>
    </location>
</feature>
<dbReference type="InterPro" id="IPR043129">
    <property type="entry name" value="ATPase_NBD"/>
</dbReference>
<gene>
    <name evidence="7" type="ORF">Q6348_11605</name>
</gene>
<dbReference type="GO" id="GO:0016301">
    <property type="term" value="F:kinase activity"/>
    <property type="evidence" value="ECO:0007669"/>
    <property type="project" value="UniProtKB-KW"/>
</dbReference>
<dbReference type="Gene3D" id="3.30.420.40">
    <property type="match status" value="3"/>
</dbReference>
<dbReference type="InterPro" id="IPR018485">
    <property type="entry name" value="FGGY_C"/>
</dbReference>
<reference evidence="7 8" key="1">
    <citation type="submission" date="2023-07" db="EMBL/GenBank/DDBJ databases">
        <title>Description of novel actinomycetes strains, isolated from tidal flat sediment.</title>
        <authorList>
            <person name="Lu C."/>
        </authorList>
    </citation>
    <scope>NUCLEOTIDE SEQUENCE [LARGE SCALE GENOMIC DNA]</scope>
    <source>
        <strain evidence="7 8">SYSU T00b441</strain>
    </source>
</reference>
<evidence type="ECO:0000259" key="6">
    <source>
        <dbReference type="Pfam" id="PF02782"/>
    </source>
</evidence>
<dbReference type="Pfam" id="PF02782">
    <property type="entry name" value="FGGY_C"/>
    <property type="match status" value="1"/>
</dbReference>
<dbReference type="Pfam" id="PF00370">
    <property type="entry name" value="FGGY_N"/>
    <property type="match status" value="1"/>
</dbReference>
<name>A0ABT9DAA4_9CELL</name>
<keyword evidence="3" id="KW-0808">Transferase</keyword>
<keyword evidence="4 7" id="KW-0418">Kinase</keyword>
<sequence>MRDVYFLGVDSGTQSTKVSLINQSGEVLLSASESLRPMVSRQRGWVEHPEDDLWDSAKAALTKLMASFTGDVSAIKGIGLCSIRCCRVFLKKDGSLAAPVMSWMDVRAYEPFEDDPDIGYTGSTSGYLTFRLTGELKDTIANSYQYQFPVDTDTWTWSEDPEVQATFGIPRAKLLDMGLPGDVLGRVSAAAARETGLPEGLPVVATANDKAVEALGSGLIEPRVALLSLGTYITSMLSGEENLPDGTTYFTNLSSIPHRYLYESTGIRGGMWHISWFKSVIGEDFERSARESGRTVEEVLEVEAAKVPAGSDGLLTLPDWLAPASQLYQKGVMIGFDQRHTRGHMYRSIMEALAMRMKNNLDDMVGDVGTVPEKLIVCGGGSNSPLFMQIVSDVFGIRTVRNRVNGAAGLGAAISVAVATGVYDDFPQAVAAMVHEQDEYNPIPSNRRVYEAINTGVYRDLVPMLEGTLMQMHEAVEAAQE</sequence>
<dbReference type="RefSeq" id="WP_304601972.1">
    <property type="nucleotide sequence ID" value="NZ_JAUQYP010000001.1"/>
</dbReference>
<evidence type="ECO:0000313" key="7">
    <source>
        <dbReference type="EMBL" id="MDO8107840.1"/>
    </source>
</evidence>
<keyword evidence="2" id="KW-0859">Xylose metabolism</keyword>
<dbReference type="InterPro" id="IPR018484">
    <property type="entry name" value="FGGY_N"/>
</dbReference>
<protein>
    <submittedName>
        <fullName evidence="7">FGGY family carbohydrate kinase</fullName>
    </submittedName>
</protein>
<dbReference type="Proteomes" id="UP001232536">
    <property type="component" value="Unassembled WGS sequence"/>
</dbReference>
<dbReference type="CDD" id="cd07779">
    <property type="entry name" value="ASKHA_NBD_FGGY_YgcE-like"/>
    <property type="match status" value="1"/>
</dbReference>
<evidence type="ECO:0000256" key="4">
    <source>
        <dbReference type="ARBA" id="ARBA00022777"/>
    </source>
</evidence>
<comment type="caution">
    <text evidence="7">The sequence shown here is derived from an EMBL/GenBank/DDBJ whole genome shotgun (WGS) entry which is preliminary data.</text>
</comment>
<dbReference type="InterPro" id="IPR050406">
    <property type="entry name" value="FGGY_Carb_Kinase"/>
</dbReference>
<dbReference type="EMBL" id="JAUQYP010000001">
    <property type="protein sequence ID" value="MDO8107840.1"/>
    <property type="molecule type" value="Genomic_DNA"/>
</dbReference>
<evidence type="ECO:0000313" key="8">
    <source>
        <dbReference type="Proteomes" id="UP001232536"/>
    </source>
</evidence>
<dbReference type="PANTHER" id="PTHR43095">
    <property type="entry name" value="SUGAR KINASE"/>
    <property type="match status" value="1"/>
</dbReference>
<accession>A0ABT9DAA4</accession>
<keyword evidence="2" id="KW-0119">Carbohydrate metabolism</keyword>
<dbReference type="InterPro" id="IPR000577">
    <property type="entry name" value="Carb_kinase_FGGY"/>
</dbReference>